<dbReference type="SUPFAM" id="SSF50156">
    <property type="entry name" value="PDZ domain-like"/>
    <property type="match status" value="1"/>
</dbReference>
<evidence type="ECO:0000256" key="1">
    <source>
        <dbReference type="SAM" id="MobiDB-lite"/>
    </source>
</evidence>
<dbReference type="Proteomes" id="UP000198462">
    <property type="component" value="Unassembled WGS sequence"/>
</dbReference>
<dbReference type="Gene3D" id="2.30.42.10">
    <property type="match status" value="1"/>
</dbReference>
<name>A0A219B099_9SPHN</name>
<gene>
    <name evidence="2" type="ORF">B5C34_14690</name>
</gene>
<dbReference type="InterPro" id="IPR036034">
    <property type="entry name" value="PDZ_sf"/>
</dbReference>
<accession>A0A219B099</accession>
<organism evidence="2 3">
    <name type="scientific">Pacificimonas flava</name>
    <dbReference type="NCBI Taxonomy" id="1234595"/>
    <lineage>
        <taxon>Bacteria</taxon>
        <taxon>Pseudomonadati</taxon>
        <taxon>Pseudomonadota</taxon>
        <taxon>Alphaproteobacteria</taxon>
        <taxon>Sphingomonadales</taxon>
        <taxon>Sphingosinicellaceae</taxon>
        <taxon>Pacificimonas</taxon>
    </lineage>
</organism>
<proteinExistence type="predicted"/>
<dbReference type="EMBL" id="NFZT01000007">
    <property type="protein sequence ID" value="OWV31757.1"/>
    <property type="molecule type" value="Genomic_DNA"/>
</dbReference>
<reference evidence="3" key="1">
    <citation type="submission" date="2017-05" db="EMBL/GenBank/DDBJ databases">
        <authorList>
            <person name="Lin X."/>
        </authorList>
    </citation>
    <scope>NUCLEOTIDE SEQUENCE [LARGE SCALE GENOMIC DNA]</scope>
    <source>
        <strain evidence="3">JLT2012</strain>
    </source>
</reference>
<evidence type="ECO:0000313" key="3">
    <source>
        <dbReference type="Proteomes" id="UP000198462"/>
    </source>
</evidence>
<dbReference type="AlphaFoldDB" id="A0A219B099"/>
<protein>
    <recommendedName>
        <fullName evidence="4">PDZ domain-containing protein</fullName>
    </recommendedName>
</protein>
<sequence>MPAQDAPAPQVPVQAFPDGLLLVGISTDGGGAIVADTEGGQRYIRVGGRLAPGWSLTATDRYGATFRAEGEQAERRLALPAEPDGRASATAATESPSRDRLAAALELEMEAARGTTGGRGRRFLTDPPPLLARAGVREGDILLTVDQEPFDRSEDIADFIYLLNERESVPIEIERDGRRIELRVR</sequence>
<feature type="region of interest" description="Disordered" evidence="1">
    <location>
        <begin position="79"/>
        <end position="98"/>
    </location>
</feature>
<comment type="caution">
    <text evidence="2">The sequence shown here is derived from an EMBL/GenBank/DDBJ whole genome shotgun (WGS) entry which is preliminary data.</text>
</comment>
<evidence type="ECO:0008006" key="4">
    <source>
        <dbReference type="Google" id="ProtNLM"/>
    </source>
</evidence>
<evidence type="ECO:0000313" key="2">
    <source>
        <dbReference type="EMBL" id="OWV31757.1"/>
    </source>
</evidence>
<keyword evidence="3" id="KW-1185">Reference proteome</keyword>